<feature type="region of interest" description="Disordered" evidence="1">
    <location>
        <begin position="341"/>
        <end position="395"/>
    </location>
</feature>
<dbReference type="EMBL" id="MU005764">
    <property type="protein sequence ID" value="KAF2715217.1"/>
    <property type="molecule type" value="Genomic_DNA"/>
</dbReference>
<accession>A0A6G1KSB6</accession>
<name>A0A6G1KSB6_9PLEO</name>
<dbReference type="OrthoDB" id="10678851at2759"/>
<organism evidence="2 3">
    <name type="scientific">Pleomassaria siparia CBS 279.74</name>
    <dbReference type="NCBI Taxonomy" id="1314801"/>
    <lineage>
        <taxon>Eukaryota</taxon>
        <taxon>Fungi</taxon>
        <taxon>Dikarya</taxon>
        <taxon>Ascomycota</taxon>
        <taxon>Pezizomycotina</taxon>
        <taxon>Dothideomycetes</taxon>
        <taxon>Pleosporomycetidae</taxon>
        <taxon>Pleosporales</taxon>
        <taxon>Pleomassariaceae</taxon>
        <taxon>Pleomassaria</taxon>
    </lineage>
</organism>
<sequence>MTYKDLNFEGFLNLPLPSSPPVFHGEVTDPDDAKLLDSFGYVYNTSVLMPTVSGQDLSQATMAEVGFSAVEFDPTASIHATCPTGTAEMGFTEELFTQDNLHYDNVGEYLEINNTNNLEFNKNDHTQFNNTNNSQSDYVLFDNDGNILFDVAGNMMFDSTCNDIQFDNTCNDIQFDNTCNDIQFDNTCNDIQFDNTCNDIKFDNTCNDIQFDSNLDSLQLSSTNEFNVNDFNLNDANSNTHFDGDLSSFQWDNTNFNNNNNNLQFDGDDNNFNLDNYNFLADDDALLTNQGSSDNSALQANSTAATVVTADVVVHQPDMPDNSPSPRNFDKDMKKLFNARYKNQPTTRKDQPSTHKNQLFTHKNQPSTHKNQPVTYTNQPSSYTNQSASYTNQSASYPNPSITYNYYPADKLSPIELSDIMLENAPKAKAKAKRTVIKTPIMRIAPIPASKKRATVDKPKAKRTYKKRPKVNKEAILTPEMARLERMVESFRTSSAMQSDFQKQFGHDAADINHFVRSEEDQRLMMQATLVNPAFQKILAQQILRGSGGP</sequence>
<reference evidence="2" key="1">
    <citation type="journal article" date="2020" name="Stud. Mycol.">
        <title>101 Dothideomycetes genomes: a test case for predicting lifestyles and emergence of pathogens.</title>
        <authorList>
            <person name="Haridas S."/>
            <person name="Albert R."/>
            <person name="Binder M."/>
            <person name="Bloem J."/>
            <person name="Labutti K."/>
            <person name="Salamov A."/>
            <person name="Andreopoulos B."/>
            <person name="Baker S."/>
            <person name="Barry K."/>
            <person name="Bills G."/>
            <person name="Bluhm B."/>
            <person name="Cannon C."/>
            <person name="Castanera R."/>
            <person name="Culley D."/>
            <person name="Daum C."/>
            <person name="Ezra D."/>
            <person name="Gonzalez J."/>
            <person name="Henrissat B."/>
            <person name="Kuo A."/>
            <person name="Liang C."/>
            <person name="Lipzen A."/>
            <person name="Lutzoni F."/>
            <person name="Magnuson J."/>
            <person name="Mondo S."/>
            <person name="Nolan M."/>
            <person name="Ohm R."/>
            <person name="Pangilinan J."/>
            <person name="Park H.-J."/>
            <person name="Ramirez L."/>
            <person name="Alfaro M."/>
            <person name="Sun H."/>
            <person name="Tritt A."/>
            <person name="Yoshinaga Y."/>
            <person name="Zwiers L.-H."/>
            <person name="Turgeon B."/>
            <person name="Goodwin S."/>
            <person name="Spatafora J."/>
            <person name="Crous P."/>
            <person name="Grigoriev I."/>
        </authorList>
    </citation>
    <scope>NUCLEOTIDE SEQUENCE</scope>
    <source>
        <strain evidence="2">CBS 279.74</strain>
    </source>
</reference>
<protein>
    <submittedName>
        <fullName evidence="2">Uncharacterized protein</fullName>
    </submittedName>
</protein>
<keyword evidence="3" id="KW-1185">Reference proteome</keyword>
<dbReference type="AlphaFoldDB" id="A0A6G1KSB6"/>
<proteinExistence type="predicted"/>
<gene>
    <name evidence="2" type="ORF">K504DRAFT_497091</name>
</gene>
<feature type="compositionally biased region" description="Polar residues" evidence="1">
    <location>
        <begin position="354"/>
        <end position="395"/>
    </location>
</feature>
<evidence type="ECO:0000313" key="3">
    <source>
        <dbReference type="Proteomes" id="UP000799428"/>
    </source>
</evidence>
<evidence type="ECO:0000256" key="1">
    <source>
        <dbReference type="SAM" id="MobiDB-lite"/>
    </source>
</evidence>
<evidence type="ECO:0000313" key="2">
    <source>
        <dbReference type="EMBL" id="KAF2715217.1"/>
    </source>
</evidence>
<dbReference type="Proteomes" id="UP000799428">
    <property type="component" value="Unassembled WGS sequence"/>
</dbReference>